<reference evidence="1" key="1">
    <citation type="journal article" date="2014" name="Front. Microbiol.">
        <title>High frequency of phylogenetically diverse reductive dehalogenase-homologous genes in deep subseafloor sedimentary metagenomes.</title>
        <authorList>
            <person name="Kawai M."/>
            <person name="Futagami T."/>
            <person name="Toyoda A."/>
            <person name="Takaki Y."/>
            <person name="Nishi S."/>
            <person name="Hori S."/>
            <person name="Arai W."/>
            <person name="Tsubouchi T."/>
            <person name="Morono Y."/>
            <person name="Uchiyama I."/>
            <person name="Ito T."/>
            <person name="Fujiyama A."/>
            <person name="Inagaki F."/>
            <person name="Takami H."/>
        </authorList>
    </citation>
    <scope>NUCLEOTIDE SEQUENCE</scope>
    <source>
        <strain evidence="1">Expedition CK06-06</strain>
    </source>
</reference>
<dbReference type="AlphaFoldDB" id="X1E139"/>
<protein>
    <submittedName>
        <fullName evidence="1">Uncharacterized protein</fullName>
    </submittedName>
</protein>
<gene>
    <name evidence="1" type="ORF">S03H2_09863</name>
</gene>
<evidence type="ECO:0000313" key="1">
    <source>
        <dbReference type="EMBL" id="GAH26956.1"/>
    </source>
</evidence>
<feature type="non-terminal residue" evidence="1">
    <location>
        <position position="105"/>
    </location>
</feature>
<proteinExistence type="predicted"/>
<name>X1E139_9ZZZZ</name>
<accession>X1E139</accession>
<comment type="caution">
    <text evidence="1">The sequence shown here is derived from an EMBL/GenBank/DDBJ whole genome shotgun (WGS) entry which is preliminary data.</text>
</comment>
<organism evidence="1">
    <name type="scientific">marine sediment metagenome</name>
    <dbReference type="NCBI Taxonomy" id="412755"/>
    <lineage>
        <taxon>unclassified sequences</taxon>
        <taxon>metagenomes</taxon>
        <taxon>ecological metagenomes</taxon>
    </lineage>
</organism>
<dbReference type="EMBL" id="BARU01005115">
    <property type="protein sequence ID" value="GAH26956.1"/>
    <property type="molecule type" value="Genomic_DNA"/>
</dbReference>
<sequence>MKVLNKLVGMVTIFMLLVGGVMAGSIEDVDVDASFSFRHGLTIDKISGDIDADTLNGQTSKQIIKPVVKVNNKQNKKITTNKNDIKELGTYVSDNEDSYLSDRKG</sequence>